<accession>A0AA39MVJ7</accession>
<dbReference type="GeneID" id="85367371"/>
<protein>
    <submittedName>
        <fullName evidence="1">Uncharacterized protein</fullName>
    </submittedName>
</protein>
<evidence type="ECO:0000313" key="2">
    <source>
        <dbReference type="Proteomes" id="UP001175211"/>
    </source>
</evidence>
<keyword evidence="2" id="KW-1185">Reference proteome</keyword>
<dbReference type="RefSeq" id="XP_060326131.1">
    <property type="nucleotide sequence ID" value="XM_060483823.1"/>
</dbReference>
<comment type="caution">
    <text evidence="1">The sequence shown here is derived from an EMBL/GenBank/DDBJ whole genome shotgun (WGS) entry which is preliminary data.</text>
</comment>
<sequence>MTTLPPEIVETVIYEAWHSVMPSSMRTSFMTTCPLVNRTWKAVYAPIASRDIYITNRAYIYYLCKIARLQKSIIYYDFIPQLTRTITCYVYLGDQTDEAAVERVYHHLINLPNDAGFKNLFPLVPYLSFELGWVSLGRNPLFPESCDIPIYVRAYWHRYLSTIDEEGKIRLDVGISMTDTDPLRCIHSSTWTDTMWKLRKVRVIGGVPWFLYPRFALYHGTTADGIRNLHRTAKVYQYRGDIKDINRNLWMASKRVRVS</sequence>
<organism evidence="1 2">
    <name type="scientific">Armillaria tabescens</name>
    <name type="common">Ringless honey mushroom</name>
    <name type="synonym">Agaricus tabescens</name>
    <dbReference type="NCBI Taxonomy" id="1929756"/>
    <lineage>
        <taxon>Eukaryota</taxon>
        <taxon>Fungi</taxon>
        <taxon>Dikarya</taxon>
        <taxon>Basidiomycota</taxon>
        <taxon>Agaricomycotina</taxon>
        <taxon>Agaricomycetes</taxon>
        <taxon>Agaricomycetidae</taxon>
        <taxon>Agaricales</taxon>
        <taxon>Marasmiineae</taxon>
        <taxon>Physalacriaceae</taxon>
        <taxon>Desarmillaria</taxon>
    </lineage>
</organism>
<proteinExistence type="predicted"/>
<dbReference type="AlphaFoldDB" id="A0AA39MVJ7"/>
<evidence type="ECO:0000313" key="1">
    <source>
        <dbReference type="EMBL" id="KAK0447410.1"/>
    </source>
</evidence>
<name>A0AA39MVJ7_ARMTA</name>
<dbReference type="Proteomes" id="UP001175211">
    <property type="component" value="Unassembled WGS sequence"/>
</dbReference>
<gene>
    <name evidence="1" type="ORF">EV420DRAFT_873451</name>
</gene>
<reference evidence="1" key="1">
    <citation type="submission" date="2023-06" db="EMBL/GenBank/DDBJ databases">
        <authorList>
            <consortium name="Lawrence Berkeley National Laboratory"/>
            <person name="Ahrendt S."/>
            <person name="Sahu N."/>
            <person name="Indic B."/>
            <person name="Wong-Bajracharya J."/>
            <person name="Merenyi Z."/>
            <person name="Ke H.-M."/>
            <person name="Monk M."/>
            <person name="Kocsube S."/>
            <person name="Drula E."/>
            <person name="Lipzen A."/>
            <person name="Balint B."/>
            <person name="Henrissat B."/>
            <person name="Andreopoulos B."/>
            <person name="Martin F.M."/>
            <person name="Harder C.B."/>
            <person name="Rigling D."/>
            <person name="Ford K.L."/>
            <person name="Foster G.D."/>
            <person name="Pangilinan J."/>
            <person name="Papanicolaou A."/>
            <person name="Barry K."/>
            <person name="LaButti K."/>
            <person name="Viragh M."/>
            <person name="Koriabine M."/>
            <person name="Yan M."/>
            <person name="Riley R."/>
            <person name="Champramary S."/>
            <person name="Plett K.L."/>
            <person name="Tsai I.J."/>
            <person name="Slot J."/>
            <person name="Sipos G."/>
            <person name="Plett J."/>
            <person name="Nagy L.G."/>
            <person name="Grigoriev I.V."/>
        </authorList>
    </citation>
    <scope>NUCLEOTIDE SEQUENCE</scope>
    <source>
        <strain evidence="1">CCBAS 213</strain>
    </source>
</reference>
<dbReference type="EMBL" id="JAUEPS010000044">
    <property type="protein sequence ID" value="KAK0447410.1"/>
    <property type="molecule type" value="Genomic_DNA"/>
</dbReference>